<dbReference type="EMBL" id="JANBVO010000004">
    <property type="protein sequence ID" value="KAJ9154925.1"/>
    <property type="molecule type" value="Genomic_DNA"/>
</dbReference>
<comment type="caution">
    <text evidence="2">The sequence shown here is derived from an EMBL/GenBank/DDBJ whole genome shotgun (WGS) entry which is preliminary data.</text>
</comment>
<feature type="region of interest" description="Disordered" evidence="1">
    <location>
        <begin position="1"/>
        <end position="97"/>
    </location>
</feature>
<protein>
    <submittedName>
        <fullName evidence="2">Uncharacterized protein</fullName>
    </submittedName>
</protein>
<evidence type="ECO:0000313" key="2">
    <source>
        <dbReference type="EMBL" id="KAJ9154925.1"/>
    </source>
</evidence>
<proteinExistence type="predicted"/>
<feature type="compositionally biased region" description="Polar residues" evidence="1">
    <location>
        <begin position="19"/>
        <end position="31"/>
    </location>
</feature>
<dbReference type="Proteomes" id="UP001174694">
    <property type="component" value="Unassembled WGS sequence"/>
</dbReference>
<keyword evidence="3" id="KW-1185">Reference proteome</keyword>
<accession>A0AA38S273</accession>
<gene>
    <name evidence="2" type="ORF">NKR23_g2193</name>
</gene>
<dbReference type="AlphaFoldDB" id="A0AA38S273"/>
<name>A0AA38S273_9PEZI</name>
<organism evidence="2 3">
    <name type="scientific">Pleurostoma richardsiae</name>
    <dbReference type="NCBI Taxonomy" id="41990"/>
    <lineage>
        <taxon>Eukaryota</taxon>
        <taxon>Fungi</taxon>
        <taxon>Dikarya</taxon>
        <taxon>Ascomycota</taxon>
        <taxon>Pezizomycotina</taxon>
        <taxon>Sordariomycetes</taxon>
        <taxon>Sordariomycetidae</taxon>
        <taxon>Calosphaeriales</taxon>
        <taxon>Pleurostomataceae</taxon>
        <taxon>Pleurostoma</taxon>
    </lineage>
</organism>
<sequence length="124" mass="13105">MNSNSSRAPPPAPLYIPASASTATGYQSPSESAMPRSLPSSFSTPGYISPRDRKESSGSASSGSSSGSWDYSTPPAHHKPRSSSSSDKKPQSPTANVYTYCGRHTDQFLLGGWTGMINGIFKKD</sequence>
<evidence type="ECO:0000313" key="3">
    <source>
        <dbReference type="Proteomes" id="UP001174694"/>
    </source>
</evidence>
<evidence type="ECO:0000256" key="1">
    <source>
        <dbReference type="SAM" id="MobiDB-lite"/>
    </source>
</evidence>
<feature type="compositionally biased region" description="Low complexity" evidence="1">
    <location>
        <begin position="57"/>
        <end position="68"/>
    </location>
</feature>
<reference evidence="2" key="1">
    <citation type="submission" date="2022-07" db="EMBL/GenBank/DDBJ databases">
        <title>Fungi with potential for degradation of polypropylene.</title>
        <authorList>
            <person name="Gostincar C."/>
        </authorList>
    </citation>
    <scope>NUCLEOTIDE SEQUENCE</scope>
    <source>
        <strain evidence="2">EXF-13308</strain>
    </source>
</reference>